<protein>
    <submittedName>
        <fullName evidence="1">Uncharacterized protein</fullName>
    </submittedName>
</protein>
<evidence type="ECO:0000313" key="1">
    <source>
        <dbReference type="EMBL" id="CAB1412596.1"/>
    </source>
</evidence>
<keyword evidence="2" id="KW-1185">Reference proteome</keyword>
<reference evidence="1" key="1">
    <citation type="submission" date="2020-03" db="EMBL/GenBank/DDBJ databases">
        <authorList>
            <person name="Weist P."/>
        </authorList>
    </citation>
    <scope>NUCLEOTIDE SEQUENCE</scope>
</reference>
<dbReference type="EMBL" id="CADEAL010000009">
    <property type="protein sequence ID" value="CAB1412596.1"/>
    <property type="molecule type" value="Genomic_DNA"/>
</dbReference>
<proteinExistence type="predicted"/>
<dbReference type="Proteomes" id="UP001153269">
    <property type="component" value="Unassembled WGS sequence"/>
</dbReference>
<name>A0A9N7TGZ6_PLEPL</name>
<comment type="caution">
    <text evidence="1">The sequence shown here is derived from an EMBL/GenBank/DDBJ whole genome shotgun (WGS) entry which is preliminary data.</text>
</comment>
<sequence length="119" mass="13265">MFGCARPGTVNRGGAGGLESQSQVTLSERWGPEYLRAEGIFCKRRARASPDFAAVLLAFHPETVRTKNLLVTQSKHTPWPEEGRTGRVDLDVGQIYRVRDICFYVDMPLSRLIQEAAAD</sequence>
<evidence type="ECO:0000313" key="2">
    <source>
        <dbReference type="Proteomes" id="UP001153269"/>
    </source>
</evidence>
<accession>A0A9N7TGZ6</accession>
<organism evidence="1 2">
    <name type="scientific">Pleuronectes platessa</name>
    <name type="common">European plaice</name>
    <dbReference type="NCBI Taxonomy" id="8262"/>
    <lineage>
        <taxon>Eukaryota</taxon>
        <taxon>Metazoa</taxon>
        <taxon>Chordata</taxon>
        <taxon>Craniata</taxon>
        <taxon>Vertebrata</taxon>
        <taxon>Euteleostomi</taxon>
        <taxon>Actinopterygii</taxon>
        <taxon>Neopterygii</taxon>
        <taxon>Teleostei</taxon>
        <taxon>Neoteleostei</taxon>
        <taxon>Acanthomorphata</taxon>
        <taxon>Carangaria</taxon>
        <taxon>Pleuronectiformes</taxon>
        <taxon>Pleuronectoidei</taxon>
        <taxon>Pleuronectidae</taxon>
        <taxon>Pleuronectes</taxon>
    </lineage>
</organism>
<dbReference type="AlphaFoldDB" id="A0A9N7TGZ6"/>
<gene>
    <name evidence="1" type="ORF">PLEPLA_LOCUS289</name>
</gene>